<dbReference type="Proteomes" id="UP001166291">
    <property type="component" value="Unassembled WGS sequence"/>
</dbReference>
<sequence>MLAFSRNIRPYVDRELSLAADARRAKQYAKEFEHLENAHVLGQESTYQHTKVHCLMLAWGLRQGKLGEVWGQLFRIIGAASKTALGLVPSGNTGGSNISPFATRSLSAEHSAIIAKAKRR</sequence>
<reference evidence="1" key="1">
    <citation type="submission" date="2021-07" db="EMBL/GenBank/DDBJ databases">
        <title>Zhongshania sp. CAU 1632 isolated from seawater.</title>
        <authorList>
            <person name="Kim W."/>
        </authorList>
    </citation>
    <scope>NUCLEOTIDE SEQUENCE</scope>
    <source>
        <strain evidence="1">CAU 1632</strain>
    </source>
</reference>
<name>A0ABS6VWF1_9GAMM</name>
<keyword evidence="2" id="KW-1185">Reference proteome</keyword>
<organism evidence="1 2">
    <name type="scientific">Zhongshania aquimaris</name>
    <dbReference type="NCBI Taxonomy" id="2857107"/>
    <lineage>
        <taxon>Bacteria</taxon>
        <taxon>Pseudomonadati</taxon>
        <taxon>Pseudomonadota</taxon>
        <taxon>Gammaproteobacteria</taxon>
        <taxon>Cellvibrionales</taxon>
        <taxon>Spongiibacteraceae</taxon>
        <taxon>Zhongshania</taxon>
    </lineage>
</organism>
<evidence type="ECO:0000313" key="1">
    <source>
        <dbReference type="EMBL" id="MBW2942637.1"/>
    </source>
</evidence>
<accession>A0ABS6VWF1</accession>
<protein>
    <submittedName>
        <fullName evidence="1">DUF3703 domain-containing protein</fullName>
    </submittedName>
</protein>
<dbReference type="Pfam" id="PF12487">
    <property type="entry name" value="DUF3703"/>
    <property type="match status" value="1"/>
</dbReference>
<evidence type="ECO:0000313" key="2">
    <source>
        <dbReference type="Proteomes" id="UP001166291"/>
    </source>
</evidence>
<dbReference type="InterPro" id="IPR022172">
    <property type="entry name" value="DUF3703"/>
</dbReference>
<proteinExistence type="predicted"/>
<dbReference type="RefSeq" id="WP_219044879.1">
    <property type="nucleotide sequence ID" value="NZ_JAHWDQ010000006.1"/>
</dbReference>
<comment type="caution">
    <text evidence="1">The sequence shown here is derived from an EMBL/GenBank/DDBJ whole genome shotgun (WGS) entry which is preliminary data.</text>
</comment>
<gene>
    <name evidence="1" type="ORF">KXJ70_17700</name>
</gene>
<dbReference type="EMBL" id="JAHWDQ010000006">
    <property type="protein sequence ID" value="MBW2942637.1"/>
    <property type="molecule type" value="Genomic_DNA"/>
</dbReference>